<comment type="caution">
    <text evidence="1">The sequence shown here is derived from an EMBL/GenBank/DDBJ whole genome shotgun (WGS) entry which is preliminary data.</text>
</comment>
<evidence type="ECO:0000313" key="2">
    <source>
        <dbReference type="Proteomes" id="UP000821865"/>
    </source>
</evidence>
<accession>A0ACB8DBY1</accession>
<dbReference type="Proteomes" id="UP000821865">
    <property type="component" value="Chromosome 2"/>
</dbReference>
<dbReference type="EMBL" id="CM023471">
    <property type="protein sequence ID" value="KAH7965490.1"/>
    <property type="molecule type" value="Genomic_DNA"/>
</dbReference>
<proteinExistence type="predicted"/>
<evidence type="ECO:0000313" key="1">
    <source>
        <dbReference type="EMBL" id="KAH7965490.1"/>
    </source>
</evidence>
<organism evidence="1 2">
    <name type="scientific">Dermacentor silvarum</name>
    <name type="common">Tick</name>
    <dbReference type="NCBI Taxonomy" id="543639"/>
    <lineage>
        <taxon>Eukaryota</taxon>
        <taxon>Metazoa</taxon>
        <taxon>Ecdysozoa</taxon>
        <taxon>Arthropoda</taxon>
        <taxon>Chelicerata</taxon>
        <taxon>Arachnida</taxon>
        <taxon>Acari</taxon>
        <taxon>Parasitiformes</taxon>
        <taxon>Ixodida</taxon>
        <taxon>Ixodoidea</taxon>
        <taxon>Ixodidae</taxon>
        <taxon>Rhipicephalinae</taxon>
        <taxon>Dermacentor</taxon>
    </lineage>
</organism>
<keyword evidence="2" id="KW-1185">Reference proteome</keyword>
<sequence>MVKEPARGTDQNKGRSPIFVILLLSLIPVMFGAALAIRYVTRGPRVVHVEVAPTTTPVTTTSTVATTTVVTTVKVVVPVDLTVPYKPKPGTESHTGELPLDVHPKSYDVTITLNGTNLADDMMHVTGRAVALYKAEVATSKLILKALPQTIKEVKVALLETTPTSATTPTGLNITTLSSSGSFLVAALEKPLAVGKSYTLITEYNYEKAAQEGPIKLAAELTKMVLEKDKAHFLFPCSEKADWNVPVTLTLITPKKLTAVSNEPLDGSPAESGGFTVHKFKPTKAMPLDMLAWNLFPDTMKSEAAIPDKLKIHIKAEKPTLTATAKMAFEYLQKFFQKAGEEHIPKIDLVFVGQASQVQESLGIIVLQETIAPPEMCAKIANQWTHVLMRQPNTPTWLGSTGVAYLCQLAVTEESTLDLLVFRMVHIILGDTAIQTAIQITKEQLVHWRQETYVTKKLKRDIGATKKVTWSDPGTGATPFATDTTVSAVNVRAPTDVKVAWLDSNNAAFTVTAEDTKPLYVNPSVMACYGIELNPEWWALIGKDMESTPPDAINAWYLLGEAAKQYSIIQRQQDFTGYLWMWAALKSGDKDLWDEHVKQLVETERVAYSLLGTVQEEANYKARIKALIAAKVHSITPQEITSENAKEELVSTRRGQRTATSSRPREPLKTQQNTSNERLTSNQSLTSVYENLQAELKIRRCQVHVLVSRAKESEEPNEHPRNIKAPKDVCPVRTHSSMLHLVKS</sequence>
<protein>
    <submittedName>
        <fullName evidence="1">Uncharacterized protein</fullName>
    </submittedName>
</protein>
<reference evidence="1" key="1">
    <citation type="submission" date="2020-05" db="EMBL/GenBank/DDBJ databases">
        <title>Large-scale comparative analyses of tick genomes elucidate their genetic diversity and vector capacities.</title>
        <authorList>
            <person name="Jia N."/>
            <person name="Wang J."/>
            <person name="Shi W."/>
            <person name="Du L."/>
            <person name="Sun Y."/>
            <person name="Zhan W."/>
            <person name="Jiang J."/>
            <person name="Wang Q."/>
            <person name="Zhang B."/>
            <person name="Ji P."/>
            <person name="Sakyi L.B."/>
            <person name="Cui X."/>
            <person name="Yuan T."/>
            <person name="Jiang B."/>
            <person name="Yang W."/>
            <person name="Lam T.T.-Y."/>
            <person name="Chang Q."/>
            <person name="Ding S."/>
            <person name="Wang X."/>
            <person name="Zhu J."/>
            <person name="Ruan X."/>
            <person name="Zhao L."/>
            <person name="Wei J."/>
            <person name="Que T."/>
            <person name="Du C."/>
            <person name="Cheng J."/>
            <person name="Dai P."/>
            <person name="Han X."/>
            <person name="Huang E."/>
            <person name="Gao Y."/>
            <person name="Liu J."/>
            <person name="Shao H."/>
            <person name="Ye R."/>
            <person name="Li L."/>
            <person name="Wei W."/>
            <person name="Wang X."/>
            <person name="Wang C."/>
            <person name="Yang T."/>
            <person name="Huo Q."/>
            <person name="Li W."/>
            <person name="Guo W."/>
            <person name="Chen H."/>
            <person name="Zhou L."/>
            <person name="Ni X."/>
            <person name="Tian J."/>
            <person name="Zhou Y."/>
            <person name="Sheng Y."/>
            <person name="Liu T."/>
            <person name="Pan Y."/>
            <person name="Xia L."/>
            <person name="Li J."/>
            <person name="Zhao F."/>
            <person name="Cao W."/>
        </authorList>
    </citation>
    <scope>NUCLEOTIDE SEQUENCE</scope>
    <source>
        <strain evidence="1">Dsil-2018</strain>
    </source>
</reference>
<name>A0ACB8DBY1_DERSI</name>
<gene>
    <name evidence="1" type="ORF">HPB49_008393</name>
</gene>